<name>A0ABU7ERT8_9TELE</name>
<sequence length="171" mass="19520">MVFVHAKIGELKVKDLSQKLQGISGFIFYLQLCEGQQLKHQILLKSHTESGKQRWITAMFPSDPFEDIEQASENDDISQVQCIKSYQAQEHDELTLEKADILHAKTITSDGNGVERKKGRDMQQRSTGPDPNLTCRAARAVRCSLFIRETVWGKKRSLSWQPEERFLDLGS</sequence>
<evidence type="ECO:0000313" key="2">
    <source>
        <dbReference type="EMBL" id="MED6289932.1"/>
    </source>
</evidence>
<dbReference type="SUPFAM" id="SSF50044">
    <property type="entry name" value="SH3-domain"/>
    <property type="match status" value="1"/>
</dbReference>
<feature type="compositionally biased region" description="Basic and acidic residues" evidence="1">
    <location>
        <begin position="113"/>
        <end position="123"/>
    </location>
</feature>
<evidence type="ECO:0000256" key="1">
    <source>
        <dbReference type="SAM" id="MobiDB-lite"/>
    </source>
</evidence>
<organism evidence="2 3">
    <name type="scientific">Characodon lateralis</name>
    <dbReference type="NCBI Taxonomy" id="208331"/>
    <lineage>
        <taxon>Eukaryota</taxon>
        <taxon>Metazoa</taxon>
        <taxon>Chordata</taxon>
        <taxon>Craniata</taxon>
        <taxon>Vertebrata</taxon>
        <taxon>Euteleostomi</taxon>
        <taxon>Actinopterygii</taxon>
        <taxon>Neopterygii</taxon>
        <taxon>Teleostei</taxon>
        <taxon>Neoteleostei</taxon>
        <taxon>Acanthomorphata</taxon>
        <taxon>Ovalentaria</taxon>
        <taxon>Atherinomorphae</taxon>
        <taxon>Cyprinodontiformes</taxon>
        <taxon>Goodeidae</taxon>
        <taxon>Characodon</taxon>
    </lineage>
</organism>
<dbReference type="PANTHER" id="PTHR12845">
    <property type="entry name" value="GUANINE NUCLEOTIDE EXCHANGE FACTOR"/>
    <property type="match status" value="1"/>
</dbReference>
<proteinExistence type="predicted"/>
<dbReference type="InterPro" id="IPR047271">
    <property type="entry name" value="Ephexin-like"/>
</dbReference>
<dbReference type="InterPro" id="IPR036028">
    <property type="entry name" value="SH3-like_dom_sf"/>
</dbReference>
<evidence type="ECO:0000313" key="3">
    <source>
        <dbReference type="Proteomes" id="UP001352852"/>
    </source>
</evidence>
<reference evidence="2 3" key="1">
    <citation type="submission" date="2021-06" db="EMBL/GenBank/DDBJ databases">
        <authorList>
            <person name="Palmer J.M."/>
        </authorList>
    </citation>
    <scope>NUCLEOTIDE SEQUENCE [LARGE SCALE GENOMIC DNA]</scope>
    <source>
        <strain evidence="2 3">CL_MEX2019</strain>
        <tissue evidence="2">Muscle</tissue>
    </source>
</reference>
<dbReference type="EMBL" id="JAHUTJ010066032">
    <property type="protein sequence ID" value="MED6289932.1"/>
    <property type="molecule type" value="Genomic_DNA"/>
</dbReference>
<keyword evidence="3" id="KW-1185">Reference proteome</keyword>
<comment type="caution">
    <text evidence="2">The sequence shown here is derived from an EMBL/GenBank/DDBJ whole genome shotgun (WGS) entry which is preliminary data.</text>
</comment>
<dbReference type="Proteomes" id="UP001352852">
    <property type="component" value="Unassembled WGS sequence"/>
</dbReference>
<accession>A0ABU7ERT8</accession>
<gene>
    <name evidence="2" type="primary">ARHGEF19</name>
    <name evidence="2" type="ORF">CHARACLAT_008002</name>
</gene>
<dbReference type="PANTHER" id="PTHR12845:SF6">
    <property type="entry name" value="RHO GUANINE NUCLEOTIDE EXCHANGE FACTOR 19"/>
    <property type="match status" value="1"/>
</dbReference>
<protein>
    <submittedName>
        <fullName evidence="2">Rho guanine nucleotide exchange factor 19</fullName>
    </submittedName>
</protein>
<feature type="region of interest" description="Disordered" evidence="1">
    <location>
        <begin position="110"/>
        <end position="133"/>
    </location>
</feature>